<dbReference type="AlphaFoldDB" id="A0A7K1GPQ8"/>
<dbReference type="OrthoDB" id="980645at2"/>
<gene>
    <name evidence="1" type="ORF">GJV77_13155</name>
</gene>
<accession>A0A7K1GPQ8</accession>
<keyword evidence="2" id="KW-1185">Reference proteome</keyword>
<organism evidence="1 2">
    <name type="scientific">Myroides pelagicus</name>
    <dbReference type="NCBI Taxonomy" id="270914"/>
    <lineage>
        <taxon>Bacteria</taxon>
        <taxon>Pseudomonadati</taxon>
        <taxon>Bacteroidota</taxon>
        <taxon>Flavobacteriia</taxon>
        <taxon>Flavobacteriales</taxon>
        <taxon>Flavobacteriaceae</taxon>
        <taxon>Myroides</taxon>
    </lineage>
</organism>
<sequence>MKQGILIIVLLFFMKPIFPVLDFAINYDAIQELCINKDKPELACNGSCHLKTELAKTAQEDNPLTGKSFIKLQTEVLYFQTLQWEPLTVNQTDIDTQVLDCYNSLYAYLATVEDIKPPLV</sequence>
<protein>
    <submittedName>
        <fullName evidence="1">Uncharacterized protein</fullName>
    </submittedName>
</protein>
<evidence type="ECO:0000313" key="2">
    <source>
        <dbReference type="Proteomes" id="UP000488936"/>
    </source>
</evidence>
<dbReference type="EMBL" id="WMJY01000043">
    <property type="protein sequence ID" value="MTH30831.1"/>
    <property type="molecule type" value="Genomic_DNA"/>
</dbReference>
<dbReference type="Proteomes" id="UP000488936">
    <property type="component" value="Unassembled WGS sequence"/>
</dbReference>
<dbReference type="RefSeq" id="WP_155036803.1">
    <property type="nucleotide sequence ID" value="NZ_JAYMMG010000025.1"/>
</dbReference>
<evidence type="ECO:0000313" key="1">
    <source>
        <dbReference type="EMBL" id="MTH30831.1"/>
    </source>
</evidence>
<comment type="caution">
    <text evidence="1">The sequence shown here is derived from an EMBL/GenBank/DDBJ whole genome shotgun (WGS) entry which is preliminary data.</text>
</comment>
<reference evidence="1 2" key="1">
    <citation type="journal article" date="2006" name="Int. J. Syst. Evol. Microbiol.">
        <title>Myroides pelagicus sp. nov., isolated from seawater in Thailand.</title>
        <authorList>
            <person name="Yoon J."/>
            <person name="Maneerat S."/>
            <person name="Kawai F."/>
            <person name="Yokota A."/>
        </authorList>
    </citation>
    <scope>NUCLEOTIDE SEQUENCE [LARGE SCALE GENOMIC DNA]</scope>
    <source>
        <strain evidence="1 2">SM1T</strain>
    </source>
</reference>
<name>A0A7K1GPQ8_9FLAO</name>
<proteinExistence type="predicted"/>